<dbReference type="KEGG" id="sgs:AVL59_29015"/>
<evidence type="ECO:0000313" key="4">
    <source>
        <dbReference type="Proteomes" id="UP000092659"/>
    </source>
</evidence>
<reference evidence="3 5" key="2">
    <citation type="submission" date="2021-03" db="EMBL/GenBank/DDBJ databases">
        <title>Genomic Encyclopedia of Type Strains, Phase IV (KMG-IV): sequencing the most valuable type-strain genomes for metagenomic binning, comparative biology and taxonomic classification.</title>
        <authorList>
            <person name="Goeker M."/>
        </authorList>
    </citation>
    <scope>NUCLEOTIDE SEQUENCE [LARGE SCALE GENOMIC DNA]</scope>
    <source>
        <strain evidence="3 5">DSM 40499</strain>
    </source>
</reference>
<feature type="region of interest" description="Disordered" evidence="1">
    <location>
        <begin position="348"/>
        <end position="378"/>
    </location>
</feature>
<evidence type="ECO:0000256" key="1">
    <source>
        <dbReference type="SAM" id="MobiDB-lite"/>
    </source>
</evidence>
<name>A0A1B1B2I8_9ACTN</name>
<dbReference type="Gene3D" id="1.25.10.10">
    <property type="entry name" value="Leucine-rich Repeat Variant"/>
    <property type="match status" value="1"/>
</dbReference>
<reference evidence="2 4" key="1">
    <citation type="submission" date="2016-06" db="EMBL/GenBank/DDBJ databases">
        <title>Complete genome sequence of Streptomyces griseochromogenes ATCC 14511, the Blasticidin S producer.</title>
        <authorList>
            <person name="Wu L."/>
        </authorList>
    </citation>
    <scope>NUCLEOTIDE SEQUENCE [LARGE SCALE GENOMIC DNA]</scope>
    <source>
        <strain evidence="2 4">ATCC 14511</strain>
    </source>
</reference>
<accession>A0A1B1B2I8</accession>
<dbReference type="AlphaFoldDB" id="A0A1B1B2I8"/>
<evidence type="ECO:0000313" key="3">
    <source>
        <dbReference type="EMBL" id="MBP2047724.1"/>
    </source>
</evidence>
<keyword evidence="5" id="KW-1185">Reference proteome</keyword>
<gene>
    <name evidence="2" type="ORF">AVL59_29015</name>
    <name evidence="3" type="ORF">J2Z21_000646</name>
</gene>
<evidence type="ECO:0000313" key="2">
    <source>
        <dbReference type="EMBL" id="ANP53045.1"/>
    </source>
</evidence>
<organism evidence="2 4">
    <name type="scientific">Streptomyces griseochromogenes</name>
    <dbReference type="NCBI Taxonomy" id="68214"/>
    <lineage>
        <taxon>Bacteria</taxon>
        <taxon>Bacillati</taxon>
        <taxon>Actinomycetota</taxon>
        <taxon>Actinomycetes</taxon>
        <taxon>Kitasatosporales</taxon>
        <taxon>Streptomycetaceae</taxon>
        <taxon>Streptomyces</taxon>
    </lineage>
</organism>
<dbReference type="EMBL" id="CP016279">
    <property type="protein sequence ID" value="ANP53045.1"/>
    <property type="molecule type" value="Genomic_DNA"/>
</dbReference>
<dbReference type="OrthoDB" id="4512558at2"/>
<feature type="compositionally biased region" description="Acidic residues" evidence="1">
    <location>
        <begin position="349"/>
        <end position="367"/>
    </location>
</feature>
<dbReference type="Pfam" id="PF13646">
    <property type="entry name" value="HEAT_2"/>
    <property type="match status" value="1"/>
</dbReference>
<dbReference type="RefSeq" id="WP_067310172.1">
    <property type="nucleotide sequence ID" value="NZ_CP016279.1"/>
</dbReference>
<evidence type="ECO:0008006" key="6">
    <source>
        <dbReference type="Google" id="ProtNLM"/>
    </source>
</evidence>
<protein>
    <recommendedName>
        <fullName evidence="6">HEAT repeat domain-containing protein</fullName>
    </recommendedName>
</protein>
<dbReference type="InterPro" id="IPR016024">
    <property type="entry name" value="ARM-type_fold"/>
</dbReference>
<evidence type="ECO:0000313" key="5">
    <source>
        <dbReference type="Proteomes" id="UP001519309"/>
    </source>
</evidence>
<dbReference type="SUPFAM" id="SSF48371">
    <property type="entry name" value="ARM repeat"/>
    <property type="match status" value="1"/>
</dbReference>
<sequence>MDQGELIAELERAGRDKELTARVVRRLAEPGAAAVPGLISALGTVDRQAMWGLRDALRLIGPAAFDAAVTARARAGKVPDWWELGHVLRSFDERCIPQYVAALSHPMKEIRQQALGGLQKLGEAAAAAVVDVIPFLNDPDRYTRYHAEKTIRAIGGQAGPVLRDIRREGPAHLRKHALSALAFIGGEAELDERDLRALERLVRIKSSEDTPESLPEHRWLAVPGAAYEGLFDVMGLHDRRPCTVSMGLSAMEDDVAHVADPDGTKHTVYRVFVTPELDGWRLVYADTPLWEMHWDVDDLLCRISAACGQAQFFFQDDHSDSMVWAVAIDGTMRRSYWRYGEPQWKGEPMDWEDALSEDPDYDPEDDHEPNATQESSVARAACSLSLDPAGVGEHTPMRGHGWLAVTREAVGHGPFTGALRI</sequence>
<dbReference type="STRING" id="68214.AVL59_29015"/>
<dbReference type="InterPro" id="IPR011989">
    <property type="entry name" value="ARM-like"/>
</dbReference>
<dbReference type="Proteomes" id="UP000092659">
    <property type="component" value="Chromosome"/>
</dbReference>
<dbReference type="Proteomes" id="UP001519309">
    <property type="component" value="Unassembled WGS sequence"/>
</dbReference>
<proteinExistence type="predicted"/>
<dbReference type="EMBL" id="JAGGLP010000001">
    <property type="protein sequence ID" value="MBP2047724.1"/>
    <property type="molecule type" value="Genomic_DNA"/>
</dbReference>